<gene>
    <name evidence="3" type="ORF">J2793_006270</name>
</gene>
<reference evidence="3" key="1">
    <citation type="submission" date="2023-07" db="EMBL/GenBank/DDBJ databases">
        <title>Sorghum-associated microbial communities from plants grown in Nebraska, USA.</title>
        <authorList>
            <person name="Schachtman D."/>
        </authorList>
    </citation>
    <scope>NUCLEOTIDE SEQUENCE</scope>
    <source>
        <strain evidence="3">DS1061</strain>
    </source>
</reference>
<dbReference type="Proteomes" id="UP001229486">
    <property type="component" value="Unassembled WGS sequence"/>
</dbReference>
<feature type="signal peptide" evidence="1">
    <location>
        <begin position="1"/>
        <end position="21"/>
    </location>
</feature>
<dbReference type="InterPro" id="IPR023346">
    <property type="entry name" value="Lysozyme-like_dom_sf"/>
</dbReference>
<proteinExistence type="predicted"/>
<evidence type="ECO:0000313" key="3">
    <source>
        <dbReference type="EMBL" id="MDP9650796.1"/>
    </source>
</evidence>
<dbReference type="EMBL" id="JAURTK010000012">
    <property type="protein sequence ID" value="MDP9650796.1"/>
    <property type="molecule type" value="Genomic_DNA"/>
</dbReference>
<comment type="caution">
    <text evidence="3">The sequence shown here is derived from an EMBL/GenBank/DDBJ whole genome shotgun (WGS) entry which is preliminary data.</text>
</comment>
<accession>A0AB73ILB1</accession>
<name>A0AB73ILB1_9BURK</name>
<dbReference type="SUPFAM" id="SSF53955">
    <property type="entry name" value="Lysozyme-like"/>
    <property type="match status" value="1"/>
</dbReference>
<protein>
    <recommendedName>
        <fullName evidence="2">Transglycosylase SLT domain-containing protein</fullName>
    </recommendedName>
</protein>
<organism evidence="3 4">
    <name type="scientific">Paraburkholderia caledonica</name>
    <dbReference type="NCBI Taxonomy" id="134536"/>
    <lineage>
        <taxon>Bacteria</taxon>
        <taxon>Pseudomonadati</taxon>
        <taxon>Pseudomonadota</taxon>
        <taxon>Betaproteobacteria</taxon>
        <taxon>Burkholderiales</taxon>
        <taxon>Burkholderiaceae</taxon>
        <taxon>Paraburkholderia</taxon>
    </lineage>
</organism>
<feature type="domain" description="Transglycosylase SLT" evidence="2">
    <location>
        <begin position="134"/>
        <end position="244"/>
    </location>
</feature>
<dbReference type="AlphaFoldDB" id="A0AB73ILB1"/>
<dbReference type="InterPro" id="IPR008258">
    <property type="entry name" value="Transglycosylase_SLT_dom_1"/>
</dbReference>
<evidence type="ECO:0000259" key="2">
    <source>
        <dbReference type="Pfam" id="PF01464"/>
    </source>
</evidence>
<keyword evidence="1" id="KW-0732">Signal</keyword>
<dbReference type="Pfam" id="PF01464">
    <property type="entry name" value="SLT"/>
    <property type="match status" value="1"/>
</dbReference>
<evidence type="ECO:0000256" key="1">
    <source>
        <dbReference type="SAM" id="SignalP"/>
    </source>
</evidence>
<evidence type="ECO:0000313" key="4">
    <source>
        <dbReference type="Proteomes" id="UP001229486"/>
    </source>
</evidence>
<dbReference type="Gene3D" id="1.10.530.10">
    <property type="match status" value="1"/>
</dbReference>
<feature type="chain" id="PRO_5044498123" description="Transglycosylase SLT domain-containing protein" evidence="1">
    <location>
        <begin position="22"/>
        <end position="269"/>
    </location>
</feature>
<sequence length="269" mass="28963">MISKRFLPALLVAVFVPVAHAATIEEVISPTSVVLAQGTARTIAKIDGKPVFYCGLSAFGSWAAHLVGQPVNSNPGSGITVAVDERDVALAGLLVSKGWLQPPMLDDEAQAAITERRGGWACASAVTPFELMHSSVDPKVLAGIALNESGLNGHAWPWTLNIAGQGYFFKSREDAYRVVQSLIARGRSDFDVGIMQINWGYHARRFASPWDALAPATSIRVAEEILNENYSKTHSVAKAIAYYHSANPVPGQAYLARFARHLNQIQAGL</sequence>